<accession>A0A1V8NS02</accession>
<evidence type="ECO:0000313" key="2">
    <source>
        <dbReference type="Proteomes" id="UP000192573"/>
    </source>
</evidence>
<protein>
    <submittedName>
        <fullName evidence="1">Uncharacterized protein</fullName>
    </submittedName>
</protein>
<gene>
    <name evidence="1" type="ORF">BZK42_26170</name>
</gene>
<dbReference type="Proteomes" id="UP000192573">
    <property type="component" value="Unassembled WGS sequence"/>
</dbReference>
<reference evidence="1 2" key="1">
    <citation type="submission" date="2017-03" db="EMBL/GenBank/DDBJ databases">
        <authorList>
            <person name="Afonso C.L."/>
            <person name="Miller P.J."/>
            <person name="Scott M.A."/>
            <person name="Spackman E."/>
            <person name="Goraichik I."/>
            <person name="Dimitrov K.M."/>
            <person name="Suarez D.L."/>
            <person name="Swayne D.E."/>
        </authorList>
    </citation>
    <scope>NUCLEOTIDE SEQUENCE [LARGE SCALE GENOMIC DNA]</scope>
    <source>
        <strain evidence="1 2">ATCC 51113</strain>
    </source>
</reference>
<sequence>MKVNYLKLIGINPIFYMDKRYYRSSMAKGKKDNPLRIHELFLIFIFRAPRIVKSDHEYFKLRHTRTGEHLFFFTAGTVFIRGIL</sequence>
<comment type="caution">
    <text evidence="1">The sequence shown here is derived from an EMBL/GenBank/DDBJ whole genome shotgun (WGS) entry which is preliminary data.</text>
</comment>
<dbReference type="EMBL" id="NAEW01000030">
    <property type="protein sequence ID" value="OQM39193.1"/>
    <property type="molecule type" value="Genomic_DNA"/>
</dbReference>
<evidence type="ECO:0000313" key="1">
    <source>
        <dbReference type="EMBL" id="OQM39193.1"/>
    </source>
</evidence>
<name>A0A1V8NS02_CITBR</name>
<proteinExistence type="predicted"/>
<dbReference type="AlphaFoldDB" id="A0A1V8NS02"/>
<organism evidence="1 2">
    <name type="scientific">Citrobacter braakii</name>
    <dbReference type="NCBI Taxonomy" id="57706"/>
    <lineage>
        <taxon>Bacteria</taxon>
        <taxon>Pseudomonadati</taxon>
        <taxon>Pseudomonadota</taxon>
        <taxon>Gammaproteobacteria</taxon>
        <taxon>Enterobacterales</taxon>
        <taxon>Enterobacteriaceae</taxon>
        <taxon>Citrobacter</taxon>
        <taxon>Citrobacter freundii complex</taxon>
    </lineage>
</organism>